<dbReference type="AlphaFoldDB" id="A0A9X1SZJ4"/>
<reference evidence="3" key="1">
    <citation type="submission" date="2021-12" db="EMBL/GenBank/DDBJ databases">
        <authorList>
            <person name="Li Y."/>
        </authorList>
    </citation>
    <scope>NUCLEOTIDE SEQUENCE</scope>
    <source>
        <strain evidence="3">DKSPLA3</strain>
    </source>
</reference>
<dbReference type="Proteomes" id="UP001139089">
    <property type="component" value="Unassembled WGS sequence"/>
</dbReference>
<feature type="region of interest" description="Disordered" evidence="1">
    <location>
        <begin position="30"/>
        <end position="58"/>
    </location>
</feature>
<keyword evidence="2" id="KW-0472">Membrane</keyword>
<comment type="caution">
    <text evidence="3">The sequence shown here is derived from an EMBL/GenBank/DDBJ whole genome shotgun (WGS) entry which is preliminary data.</text>
</comment>
<evidence type="ECO:0000256" key="1">
    <source>
        <dbReference type="SAM" id="MobiDB-lite"/>
    </source>
</evidence>
<protein>
    <submittedName>
        <fullName evidence="3">Uncharacterized protein</fullName>
    </submittedName>
</protein>
<keyword evidence="4" id="KW-1185">Reference proteome</keyword>
<dbReference type="RefSeq" id="WP_162743051.1">
    <property type="nucleotide sequence ID" value="NZ_JAJOZR010000001.1"/>
</dbReference>
<evidence type="ECO:0000313" key="4">
    <source>
        <dbReference type="Proteomes" id="UP001139089"/>
    </source>
</evidence>
<name>A0A9X1SZJ4_9HYPH</name>
<dbReference type="EMBL" id="JAJOZR010000001">
    <property type="protein sequence ID" value="MCD7108069.1"/>
    <property type="molecule type" value="Genomic_DNA"/>
</dbReference>
<feature type="transmembrane region" description="Helical" evidence="2">
    <location>
        <begin position="7"/>
        <end position="25"/>
    </location>
</feature>
<evidence type="ECO:0000313" key="3">
    <source>
        <dbReference type="EMBL" id="MCD7108069.1"/>
    </source>
</evidence>
<feature type="compositionally biased region" description="Low complexity" evidence="1">
    <location>
        <begin position="39"/>
        <end position="58"/>
    </location>
</feature>
<proteinExistence type="predicted"/>
<gene>
    <name evidence="3" type="ORF">LRX75_03330</name>
</gene>
<evidence type="ECO:0000256" key="2">
    <source>
        <dbReference type="SAM" id="Phobius"/>
    </source>
</evidence>
<keyword evidence="2" id="KW-1133">Transmembrane helix</keyword>
<organism evidence="3 4">
    <name type="scientific">Rhizobium quercicola</name>
    <dbReference type="NCBI Taxonomy" id="2901226"/>
    <lineage>
        <taxon>Bacteria</taxon>
        <taxon>Pseudomonadati</taxon>
        <taxon>Pseudomonadota</taxon>
        <taxon>Alphaproteobacteria</taxon>
        <taxon>Hyphomicrobiales</taxon>
        <taxon>Rhizobiaceae</taxon>
        <taxon>Rhizobium/Agrobacterium group</taxon>
        <taxon>Rhizobium</taxon>
    </lineage>
</organism>
<accession>A0A9X1SZJ4</accession>
<keyword evidence="2" id="KW-0812">Transmembrane</keyword>
<sequence>MALNRTALSIAILLVIMFAIGWLVMSPSQNDPAGGTAGTAPVQTPVTPNNPGPTTGTP</sequence>